<dbReference type="Proteomes" id="UP000015105">
    <property type="component" value="Chromosome 3D"/>
</dbReference>
<proteinExistence type="predicted"/>
<sequence length="49" mass="5469">MVSYKSNQGLAVTLSTGTLKRLHHNSKSERMFVIVNRLSWSSSFLNTAA</sequence>
<protein>
    <submittedName>
        <fullName evidence="1">Uncharacterized protein</fullName>
    </submittedName>
</protein>
<reference evidence="1" key="4">
    <citation type="submission" date="2019-03" db="UniProtKB">
        <authorList>
            <consortium name="EnsemblPlants"/>
        </authorList>
    </citation>
    <scope>IDENTIFICATION</scope>
</reference>
<reference evidence="2" key="1">
    <citation type="journal article" date="2014" name="Science">
        <title>Ancient hybridizations among the ancestral genomes of bread wheat.</title>
        <authorList>
            <consortium name="International Wheat Genome Sequencing Consortium,"/>
            <person name="Marcussen T."/>
            <person name="Sandve S.R."/>
            <person name="Heier L."/>
            <person name="Spannagl M."/>
            <person name="Pfeifer M."/>
            <person name="Jakobsen K.S."/>
            <person name="Wulff B.B."/>
            <person name="Steuernagel B."/>
            <person name="Mayer K.F."/>
            <person name="Olsen O.A."/>
        </authorList>
    </citation>
    <scope>NUCLEOTIDE SEQUENCE [LARGE SCALE GENOMIC DNA]</scope>
    <source>
        <strain evidence="2">cv. AL8/78</strain>
    </source>
</reference>
<name>A0A453EKK7_AEGTS</name>
<reference evidence="1" key="5">
    <citation type="journal article" date="2021" name="G3 (Bethesda)">
        <title>Aegilops tauschii genome assembly Aet v5.0 features greater sequence contiguity and improved annotation.</title>
        <authorList>
            <person name="Wang L."/>
            <person name="Zhu T."/>
            <person name="Rodriguez J.C."/>
            <person name="Deal K.R."/>
            <person name="Dubcovsky J."/>
            <person name="McGuire P.E."/>
            <person name="Lux T."/>
            <person name="Spannagl M."/>
            <person name="Mayer K.F.X."/>
            <person name="Baldrich P."/>
            <person name="Meyers B.C."/>
            <person name="Huo N."/>
            <person name="Gu Y.Q."/>
            <person name="Zhou H."/>
            <person name="Devos K.M."/>
            <person name="Bennetzen J.L."/>
            <person name="Unver T."/>
            <person name="Budak H."/>
            <person name="Gulick P.J."/>
            <person name="Galiba G."/>
            <person name="Kalapos B."/>
            <person name="Nelson D.R."/>
            <person name="Li P."/>
            <person name="You F.M."/>
            <person name="Luo M.C."/>
            <person name="Dvorak J."/>
        </authorList>
    </citation>
    <scope>NUCLEOTIDE SEQUENCE [LARGE SCALE GENOMIC DNA]</scope>
    <source>
        <strain evidence="1">cv. AL8/78</strain>
    </source>
</reference>
<evidence type="ECO:0000313" key="1">
    <source>
        <dbReference type="EnsemblPlants" id="AET3Gv20377400.1"/>
    </source>
</evidence>
<reference evidence="2" key="2">
    <citation type="journal article" date="2017" name="Nat. Plants">
        <title>The Aegilops tauschii genome reveals multiple impacts of transposons.</title>
        <authorList>
            <person name="Zhao G."/>
            <person name="Zou C."/>
            <person name="Li K."/>
            <person name="Wang K."/>
            <person name="Li T."/>
            <person name="Gao L."/>
            <person name="Zhang X."/>
            <person name="Wang H."/>
            <person name="Yang Z."/>
            <person name="Liu X."/>
            <person name="Jiang W."/>
            <person name="Mao L."/>
            <person name="Kong X."/>
            <person name="Jiao Y."/>
            <person name="Jia J."/>
        </authorList>
    </citation>
    <scope>NUCLEOTIDE SEQUENCE [LARGE SCALE GENOMIC DNA]</scope>
    <source>
        <strain evidence="2">cv. AL8/78</strain>
    </source>
</reference>
<evidence type="ECO:0000313" key="2">
    <source>
        <dbReference type="Proteomes" id="UP000015105"/>
    </source>
</evidence>
<dbReference type="Gramene" id="AET3Gv20377400.1">
    <property type="protein sequence ID" value="AET3Gv20377400.1"/>
    <property type="gene ID" value="AET3Gv20377400"/>
</dbReference>
<reference evidence="1" key="3">
    <citation type="journal article" date="2017" name="Nature">
        <title>Genome sequence of the progenitor of the wheat D genome Aegilops tauschii.</title>
        <authorList>
            <person name="Luo M.C."/>
            <person name="Gu Y.Q."/>
            <person name="Puiu D."/>
            <person name="Wang H."/>
            <person name="Twardziok S.O."/>
            <person name="Deal K.R."/>
            <person name="Huo N."/>
            <person name="Zhu T."/>
            <person name="Wang L."/>
            <person name="Wang Y."/>
            <person name="McGuire P.E."/>
            <person name="Liu S."/>
            <person name="Long H."/>
            <person name="Ramasamy R.K."/>
            <person name="Rodriguez J.C."/>
            <person name="Van S.L."/>
            <person name="Yuan L."/>
            <person name="Wang Z."/>
            <person name="Xia Z."/>
            <person name="Xiao L."/>
            <person name="Anderson O.D."/>
            <person name="Ouyang S."/>
            <person name="Liang Y."/>
            <person name="Zimin A.V."/>
            <person name="Pertea G."/>
            <person name="Qi P."/>
            <person name="Bennetzen J.L."/>
            <person name="Dai X."/>
            <person name="Dawson M.W."/>
            <person name="Muller H.G."/>
            <person name="Kugler K."/>
            <person name="Rivarola-Duarte L."/>
            <person name="Spannagl M."/>
            <person name="Mayer K.F.X."/>
            <person name="Lu F.H."/>
            <person name="Bevan M.W."/>
            <person name="Leroy P."/>
            <person name="Li P."/>
            <person name="You F.M."/>
            <person name="Sun Q."/>
            <person name="Liu Z."/>
            <person name="Lyons E."/>
            <person name="Wicker T."/>
            <person name="Salzberg S.L."/>
            <person name="Devos K.M."/>
            <person name="Dvorak J."/>
        </authorList>
    </citation>
    <scope>NUCLEOTIDE SEQUENCE [LARGE SCALE GENOMIC DNA]</scope>
    <source>
        <strain evidence="1">cv. AL8/78</strain>
    </source>
</reference>
<organism evidence="1 2">
    <name type="scientific">Aegilops tauschii subsp. strangulata</name>
    <name type="common">Goatgrass</name>
    <dbReference type="NCBI Taxonomy" id="200361"/>
    <lineage>
        <taxon>Eukaryota</taxon>
        <taxon>Viridiplantae</taxon>
        <taxon>Streptophyta</taxon>
        <taxon>Embryophyta</taxon>
        <taxon>Tracheophyta</taxon>
        <taxon>Spermatophyta</taxon>
        <taxon>Magnoliopsida</taxon>
        <taxon>Liliopsida</taxon>
        <taxon>Poales</taxon>
        <taxon>Poaceae</taxon>
        <taxon>BOP clade</taxon>
        <taxon>Pooideae</taxon>
        <taxon>Triticodae</taxon>
        <taxon>Triticeae</taxon>
        <taxon>Triticinae</taxon>
        <taxon>Aegilops</taxon>
    </lineage>
</organism>
<accession>A0A453EKK7</accession>
<dbReference type="EnsemblPlants" id="AET3Gv20377400.1">
    <property type="protein sequence ID" value="AET3Gv20377400.1"/>
    <property type="gene ID" value="AET3Gv20377400"/>
</dbReference>
<dbReference type="AlphaFoldDB" id="A0A453EKK7"/>
<keyword evidence="2" id="KW-1185">Reference proteome</keyword>